<dbReference type="EMBL" id="JAESND010000007">
    <property type="protein sequence ID" value="MBM3116881.1"/>
    <property type="molecule type" value="Genomic_DNA"/>
</dbReference>
<dbReference type="Proteomes" id="UP000809431">
    <property type="component" value="Unassembled WGS sequence"/>
</dbReference>
<reference evidence="1 2" key="1">
    <citation type="submission" date="2021-01" db="EMBL/GenBank/DDBJ databases">
        <title>Draft Genome Sequence and Polyhydroxyalkanoate Biosynthetic Potential of Jeongeupia naejangsanensis Type Strain DSM 24253.</title>
        <authorList>
            <person name="Turrini P."/>
            <person name="Artuso I."/>
            <person name="Lugli G.A."/>
            <person name="Frangipani E."/>
            <person name="Ventura M."/>
            <person name="Visca P."/>
        </authorList>
    </citation>
    <scope>NUCLEOTIDE SEQUENCE [LARGE SCALE GENOMIC DNA]</scope>
    <source>
        <strain evidence="1 2">DSM 24253</strain>
    </source>
</reference>
<proteinExistence type="predicted"/>
<organism evidence="1 2">
    <name type="scientific">Jeongeupia naejangsanensis</name>
    <dbReference type="NCBI Taxonomy" id="613195"/>
    <lineage>
        <taxon>Bacteria</taxon>
        <taxon>Pseudomonadati</taxon>
        <taxon>Pseudomonadota</taxon>
        <taxon>Betaproteobacteria</taxon>
        <taxon>Neisseriales</taxon>
        <taxon>Chitinibacteraceae</taxon>
        <taxon>Jeongeupia</taxon>
    </lineage>
</organism>
<comment type="caution">
    <text evidence="1">The sequence shown here is derived from an EMBL/GenBank/DDBJ whole genome shotgun (WGS) entry which is preliminary data.</text>
</comment>
<dbReference type="RefSeq" id="WP_203539119.1">
    <property type="nucleotide sequence ID" value="NZ_JAESND010000007.1"/>
</dbReference>
<evidence type="ECO:0000313" key="2">
    <source>
        <dbReference type="Proteomes" id="UP000809431"/>
    </source>
</evidence>
<sequence length="61" mass="6707">MKKIGNTLVPRNPFAVAAGQRKAGAHEKTEKVRRRDAKQALRQAVQAMKKGGDVFPPFSFA</sequence>
<accession>A0ABS2BMN2</accession>
<evidence type="ECO:0000313" key="1">
    <source>
        <dbReference type="EMBL" id="MBM3116881.1"/>
    </source>
</evidence>
<gene>
    <name evidence="1" type="ORF">JMJ54_13685</name>
</gene>
<protein>
    <submittedName>
        <fullName evidence="1">Uncharacterized protein</fullName>
    </submittedName>
</protein>
<keyword evidence="2" id="KW-1185">Reference proteome</keyword>
<name>A0ABS2BMN2_9NEIS</name>